<evidence type="ECO:0000313" key="3">
    <source>
        <dbReference type="Proteomes" id="UP000515158"/>
    </source>
</evidence>
<feature type="region of interest" description="Disordered" evidence="1">
    <location>
        <begin position="39"/>
        <end position="110"/>
    </location>
</feature>
<dbReference type="RefSeq" id="XP_034243060.1">
    <property type="nucleotide sequence ID" value="XM_034387169.1"/>
</dbReference>
<feature type="domain" description="Apple" evidence="2">
    <location>
        <begin position="1"/>
        <end position="59"/>
    </location>
</feature>
<keyword evidence="3" id="KW-1185">Reference proteome</keyword>
<sequence>MGVNLKQCEHRCSNTRPPCGAFSFGVHSGGNTTCELGRTSSARINQDPDFDLYVRRPECDGEPPEAPSLQRPHRLRPPQPPQPAASWADLRAQASLQEAVETSPPPGSDA</sequence>
<proteinExistence type="predicted"/>
<dbReference type="InParanoid" id="A0A6P8YZG3"/>
<dbReference type="OrthoDB" id="5418055at2759"/>
<accession>A0A6P8YZG3</accession>
<dbReference type="GeneID" id="117646308"/>
<dbReference type="Proteomes" id="UP000515158">
    <property type="component" value="Unplaced"/>
</dbReference>
<reference evidence="4" key="1">
    <citation type="submission" date="2025-08" db="UniProtKB">
        <authorList>
            <consortium name="RefSeq"/>
        </authorList>
    </citation>
    <scope>IDENTIFICATION</scope>
    <source>
        <tissue evidence="4">Total insect</tissue>
    </source>
</reference>
<evidence type="ECO:0000313" key="4">
    <source>
        <dbReference type="RefSeq" id="XP_034243060.1"/>
    </source>
</evidence>
<dbReference type="KEGG" id="tpal:117646308"/>
<dbReference type="AlphaFoldDB" id="A0A6P8YZG3"/>
<name>A0A6P8YZG3_THRPL</name>
<organism evidence="4">
    <name type="scientific">Thrips palmi</name>
    <name type="common">Melon thrips</name>
    <dbReference type="NCBI Taxonomy" id="161013"/>
    <lineage>
        <taxon>Eukaryota</taxon>
        <taxon>Metazoa</taxon>
        <taxon>Ecdysozoa</taxon>
        <taxon>Arthropoda</taxon>
        <taxon>Hexapoda</taxon>
        <taxon>Insecta</taxon>
        <taxon>Pterygota</taxon>
        <taxon>Neoptera</taxon>
        <taxon>Paraneoptera</taxon>
        <taxon>Thysanoptera</taxon>
        <taxon>Terebrantia</taxon>
        <taxon>Thripoidea</taxon>
        <taxon>Thripidae</taxon>
        <taxon>Thrips</taxon>
    </lineage>
</organism>
<dbReference type="InterPro" id="IPR003609">
    <property type="entry name" value="Pan_app"/>
</dbReference>
<protein>
    <submittedName>
        <fullName evidence="4">Uncharacterized protein LOC117646308</fullName>
    </submittedName>
</protein>
<evidence type="ECO:0000259" key="2">
    <source>
        <dbReference type="PROSITE" id="PS50948"/>
    </source>
</evidence>
<dbReference type="PROSITE" id="PS50948">
    <property type="entry name" value="PAN"/>
    <property type="match status" value="1"/>
</dbReference>
<evidence type="ECO:0000256" key="1">
    <source>
        <dbReference type="SAM" id="MobiDB-lite"/>
    </source>
</evidence>
<gene>
    <name evidence="4" type="primary">LOC117646308</name>
</gene>